<accession>A0ACC0C5F1</accession>
<dbReference type="EMBL" id="CM044701">
    <property type="protein sequence ID" value="KAI5680013.1"/>
    <property type="molecule type" value="Genomic_DNA"/>
</dbReference>
<dbReference type="Proteomes" id="UP001060085">
    <property type="component" value="Linkage Group LG01"/>
</dbReference>
<evidence type="ECO:0000313" key="2">
    <source>
        <dbReference type="Proteomes" id="UP001060085"/>
    </source>
</evidence>
<name>A0ACC0C5F1_CATRO</name>
<keyword evidence="2" id="KW-1185">Reference proteome</keyword>
<protein>
    <submittedName>
        <fullName evidence="1">Uncharacterized protein</fullName>
    </submittedName>
</protein>
<comment type="caution">
    <text evidence="1">The sequence shown here is derived from an EMBL/GenBank/DDBJ whole genome shotgun (WGS) entry which is preliminary data.</text>
</comment>
<reference evidence="2" key="1">
    <citation type="journal article" date="2023" name="Nat. Plants">
        <title>Single-cell RNA sequencing provides a high-resolution roadmap for understanding the multicellular compartmentation of specialized metabolism.</title>
        <authorList>
            <person name="Sun S."/>
            <person name="Shen X."/>
            <person name="Li Y."/>
            <person name="Li Y."/>
            <person name="Wang S."/>
            <person name="Li R."/>
            <person name="Zhang H."/>
            <person name="Shen G."/>
            <person name="Guo B."/>
            <person name="Wei J."/>
            <person name="Xu J."/>
            <person name="St-Pierre B."/>
            <person name="Chen S."/>
            <person name="Sun C."/>
        </authorList>
    </citation>
    <scope>NUCLEOTIDE SEQUENCE [LARGE SCALE GENOMIC DNA]</scope>
</reference>
<gene>
    <name evidence="1" type="ORF">M9H77_01240</name>
</gene>
<evidence type="ECO:0000313" key="1">
    <source>
        <dbReference type="EMBL" id="KAI5680013.1"/>
    </source>
</evidence>
<organism evidence="1 2">
    <name type="scientific">Catharanthus roseus</name>
    <name type="common">Madagascar periwinkle</name>
    <name type="synonym">Vinca rosea</name>
    <dbReference type="NCBI Taxonomy" id="4058"/>
    <lineage>
        <taxon>Eukaryota</taxon>
        <taxon>Viridiplantae</taxon>
        <taxon>Streptophyta</taxon>
        <taxon>Embryophyta</taxon>
        <taxon>Tracheophyta</taxon>
        <taxon>Spermatophyta</taxon>
        <taxon>Magnoliopsida</taxon>
        <taxon>eudicotyledons</taxon>
        <taxon>Gunneridae</taxon>
        <taxon>Pentapetalae</taxon>
        <taxon>asterids</taxon>
        <taxon>lamiids</taxon>
        <taxon>Gentianales</taxon>
        <taxon>Apocynaceae</taxon>
        <taxon>Rauvolfioideae</taxon>
        <taxon>Vinceae</taxon>
        <taxon>Catharanthinae</taxon>
        <taxon>Catharanthus</taxon>
    </lineage>
</organism>
<sequence>MGPKTCKVCDNAQSKYKCPSCLIPYCSLPCYKKHKEVPCVKPEPASREQLQVPCVKPESSSKEQLPVAAPPAEQEKVFYFDEPSEVLQHYQLESVASTSEIREALKDEGLKKLIYNIDSSADAETELNKAMEVEAFRLFSEKIISAISSDVSKT</sequence>
<proteinExistence type="predicted"/>